<dbReference type="Gene3D" id="3.40.630.30">
    <property type="match status" value="1"/>
</dbReference>
<gene>
    <name evidence="2" type="ORF">CVD27_06275</name>
</gene>
<evidence type="ECO:0000259" key="1">
    <source>
        <dbReference type="PROSITE" id="PS51186"/>
    </source>
</evidence>
<dbReference type="CDD" id="cd04301">
    <property type="entry name" value="NAT_SF"/>
    <property type="match status" value="1"/>
</dbReference>
<sequence length="154" mass="18016">MIKELDLNQTSVLKEVFDLQKESYLVEAQIINFYEIPPFKETINELKDSGETFLGYYKGECLAGAISYTLHNQELTICRMVVHPDHFRKGIAQKLLTKVEEHHQDISILHVSTGRDNPPAKNLYLKNGYQWISDQEVVPNFYISHYRKEKHHPE</sequence>
<feature type="domain" description="N-acetyltransferase" evidence="1">
    <location>
        <begin position="1"/>
        <end position="153"/>
    </location>
</feature>
<protein>
    <submittedName>
        <fullName evidence="2">GNAT family N-acetyltransferase</fullName>
    </submittedName>
</protein>
<proteinExistence type="predicted"/>
<dbReference type="Proteomes" id="UP000234950">
    <property type="component" value="Unassembled WGS sequence"/>
</dbReference>
<reference evidence="2 3" key="1">
    <citation type="submission" date="2017-11" db="EMBL/GenBank/DDBJ databases">
        <title>Comparitive Functional Genomics of Dry Heat Resistant strains isolated from the Viking Spacecraft.</title>
        <authorList>
            <person name="Seuylemezian A."/>
            <person name="Cooper K."/>
            <person name="Vaishampayan P."/>
        </authorList>
    </citation>
    <scope>NUCLEOTIDE SEQUENCE [LARGE SCALE GENOMIC DNA]</scope>
    <source>
        <strain evidence="2 3">V32-6</strain>
    </source>
</reference>
<dbReference type="RefSeq" id="WP_101647023.1">
    <property type="nucleotide sequence ID" value="NZ_PGVE01000028.1"/>
</dbReference>
<keyword evidence="3" id="KW-1185">Reference proteome</keyword>
<evidence type="ECO:0000313" key="2">
    <source>
        <dbReference type="EMBL" id="PLS07282.1"/>
    </source>
</evidence>
<keyword evidence="2" id="KW-0808">Transferase</keyword>
<dbReference type="InterPro" id="IPR016181">
    <property type="entry name" value="Acyl_CoA_acyltransferase"/>
</dbReference>
<organism evidence="2 3">
    <name type="scientific">Neobacillus cucumis</name>
    <dbReference type="NCBI Taxonomy" id="1740721"/>
    <lineage>
        <taxon>Bacteria</taxon>
        <taxon>Bacillati</taxon>
        <taxon>Bacillota</taxon>
        <taxon>Bacilli</taxon>
        <taxon>Bacillales</taxon>
        <taxon>Bacillaceae</taxon>
        <taxon>Neobacillus</taxon>
    </lineage>
</organism>
<dbReference type="OrthoDB" id="46888at2"/>
<dbReference type="EMBL" id="PGVE01000028">
    <property type="protein sequence ID" value="PLS07282.1"/>
    <property type="molecule type" value="Genomic_DNA"/>
</dbReference>
<evidence type="ECO:0000313" key="3">
    <source>
        <dbReference type="Proteomes" id="UP000234950"/>
    </source>
</evidence>
<dbReference type="GO" id="GO:0016747">
    <property type="term" value="F:acyltransferase activity, transferring groups other than amino-acyl groups"/>
    <property type="evidence" value="ECO:0007669"/>
    <property type="project" value="InterPro"/>
</dbReference>
<dbReference type="Pfam" id="PF00583">
    <property type="entry name" value="Acetyltransf_1"/>
    <property type="match status" value="1"/>
</dbReference>
<accession>A0A2N5HP28</accession>
<dbReference type="PROSITE" id="PS51186">
    <property type="entry name" value="GNAT"/>
    <property type="match status" value="1"/>
</dbReference>
<comment type="caution">
    <text evidence="2">The sequence shown here is derived from an EMBL/GenBank/DDBJ whole genome shotgun (WGS) entry which is preliminary data.</text>
</comment>
<dbReference type="InterPro" id="IPR000182">
    <property type="entry name" value="GNAT_dom"/>
</dbReference>
<dbReference type="AlphaFoldDB" id="A0A2N5HP28"/>
<name>A0A2N5HP28_9BACI</name>
<dbReference type="SUPFAM" id="SSF55729">
    <property type="entry name" value="Acyl-CoA N-acyltransferases (Nat)"/>
    <property type="match status" value="1"/>
</dbReference>